<dbReference type="Proteomes" id="UP000238479">
    <property type="component" value="Chromosome 1"/>
</dbReference>
<organism evidence="1 2">
    <name type="scientific">Rosa chinensis</name>
    <name type="common">China rose</name>
    <dbReference type="NCBI Taxonomy" id="74649"/>
    <lineage>
        <taxon>Eukaryota</taxon>
        <taxon>Viridiplantae</taxon>
        <taxon>Streptophyta</taxon>
        <taxon>Embryophyta</taxon>
        <taxon>Tracheophyta</taxon>
        <taxon>Spermatophyta</taxon>
        <taxon>Magnoliopsida</taxon>
        <taxon>eudicotyledons</taxon>
        <taxon>Gunneridae</taxon>
        <taxon>Pentapetalae</taxon>
        <taxon>rosids</taxon>
        <taxon>fabids</taxon>
        <taxon>Rosales</taxon>
        <taxon>Rosaceae</taxon>
        <taxon>Rosoideae</taxon>
        <taxon>Rosoideae incertae sedis</taxon>
        <taxon>Rosa</taxon>
    </lineage>
</organism>
<comment type="caution">
    <text evidence="1">The sequence shown here is derived from an EMBL/GenBank/DDBJ whole genome shotgun (WGS) entry which is preliminary data.</text>
</comment>
<name>A0A2P6SJ45_ROSCH</name>
<proteinExistence type="predicted"/>
<reference evidence="1 2" key="1">
    <citation type="journal article" date="2018" name="Nat. Genet.">
        <title>The Rosa genome provides new insights in the design of modern roses.</title>
        <authorList>
            <person name="Bendahmane M."/>
        </authorList>
    </citation>
    <scope>NUCLEOTIDE SEQUENCE [LARGE SCALE GENOMIC DNA]</scope>
    <source>
        <strain evidence="2">cv. Old Blush</strain>
    </source>
</reference>
<dbReference type="EMBL" id="PDCK01000039">
    <property type="protein sequence ID" value="PRQ58694.1"/>
    <property type="molecule type" value="Genomic_DNA"/>
</dbReference>
<evidence type="ECO:0000313" key="1">
    <source>
        <dbReference type="EMBL" id="PRQ58694.1"/>
    </source>
</evidence>
<keyword evidence="2" id="KW-1185">Reference proteome</keyword>
<evidence type="ECO:0000313" key="2">
    <source>
        <dbReference type="Proteomes" id="UP000238479"/>
    </source>
</evidence>
<dbReference type="AlphaFoldDB" id="A0A2P6SJ45"/>
<accession>A0A2P6SJ45</accession>
<gene>
    <name evidence="1" type="ORF">RchiOBHm_Chr1g0362111</name>
</gene>
<protein>
    <submittedName>
        <fullName evidence="1">Uncharacterized protein</fullName>
    </submittedName>
</protein>
<sequence length="76" mass="8693">MEFEAQIAYSAMSELDLPVPAQGSMLVWILVQWAIIVRSSKLPFLQPKAEFDRLIGVWCQTSYKVHTQQQANGRLQ</sequence>
<dbReference type="Gramene" id="PRQ58694">
    <property type="protein sequence ID" value="PRQ58694"/>
    <property type="gene ID" value="RchiOBHm_Chr1g0362111"/>
</dbReference>